<organism evidence="1 2">
    <name type="scientific">Penstemon smallii</name>
    <dbReference type="NCBI Taxonomy" id="265156"/>
    <lineage>
        <taxon>Eukaryota</taxon>
        <taxon>Viridiplantae</taxon>
        <taxon>Streptophyta</taxon>
        <taxon>Embryophyta</taxon>
        <taxon>Tracheophyta</taxon>
        <taxon>Spermatophyta</taxon>
        <taxon>Magnoliopsida</taxon>
        <taxon>eudicotyledons</taxon>
        <taxon>Gunneridae</taxon>
        <taxon>Pentapetalae</taxon>
        <taxon>asterids</taxon>
        <taxon>lamiids</taxon>
        <taxon>Lamiales</taxon>
        <taxon>Plantaginaceae</taxon>
        <taxon>Cheloneae</taxon>
        <taxon>Penstemon</taxon>
    </lineage>
</organism>
<reference evidence="1 2" key="1">
    <citation type="submission" date="2024-12" db="EMBL/GenBank/DDBJ databases">
        <title>The unique morphological basis and parallel evolutionary history of personate flowers in Penstemon.</title>
        <authorList>
            <person name="Depatie T.H."/>
            <person name="Wessinger C.A."/>
        </authorList>
    </citation>
    <scope>NUCLEOTIDE SEQUENCE [LARGE SCALE GENOMIC DNA]</scope>
    <source>
        <strain evidence="1">WTNN_2</strain>
        <tissue evidence="1">Leaf</tissue>
    </source>
</reference>
<keyword evidence="2" id="KW-1185">Reference proteome</keyword>
<evidence type="ECO:0000313" key="2">
    <source>
        <dbReference type="Proteomes" id="UP001634393"/>
    </source>
</evidence>
<accession>A0ABD3RL04</accession>
<proteinExistence type="predicted"/>
<evidence type="ECO:0000313" key="1">
    <source>
        <dbReference type="EMBL" id="KAL3813404.1"/>
    </source>
</evidence>
<dbReference type="Proteomes" id="UP001634393">
    <property type="component" value="Unassembled WGS sequence"/>
</dbReference>
<sequence length="213" mass="24499">MSSISTDKRRHVIYKAIHGLKVIDWHLNLSRNQKHVAVLKLVEDVVQNENISCYLCVRRRPVTSILHVRKVGKNTPNKFMHCVARYPLQQFTFGTCLMNNTKTELEESSSIQLLQRQDQSPQIGTDKATPVIGAPVSSDLMTFKNGWMYMTGSMLCHWLCHEKIFLRICQLNNKAKIDDGTLLLESIDDTNNTLYFLLEKEKKSKEYTICPSP</sequence>
<comment type="caution">
    <text evidence="1">The sequence shown here is derived from an EMBL/GenBank/DDBJ whole genome shotgun (WGS) entry which is preliminary data.</text>
</comment>
<dbReference type="AlphaFoldDB" id="A0ABD3RL04"/>
<gene>
    <name evidence="1" type="ORF">ACJIZ3_014672</name>
</gene>
<dbReference type="EMBL" id="JBJXBP010000008">
    <property type="protein sequence ID" value="KAL3813404.1"/>
    <property type="molecule type" value="Genomic_DNA"/>
</dbReference>
<protein>
    <submittedName>
        <fullName evidence="1">Uncharacterized protein</fullName>
    </submittedName>
</protein>
<name>A0ABD3RL04_9LAMI</name>